<keyword evidence="2" id="KW-1185">Reference proteome</keyword>
<protein>
    <recommendedName>
        <fullName evidence="3">Benenodin family lasso peptide</fullName>
    </recommendedName>
</protein>
<reference evidence="1" key="2">
    <citation type="submission" date="2020-09" db="EMBL/GenBank/DDBJ databases">
        <authorList>
            <person name="Sun Q."/>
            <person name="Zhou Y."/>
        </authorList>
    </citation>
    <scope>NUCLEOTIDE SEQUENCE</scope>
    <source>
        <strain evidence="1">CGMCC 1.15095</strain>
    </source>
</reference>
<dbReference type="AlphaFoldDB" id="A0A916TT36"/>
<proteinExistence type="predicted"/>
<dbReference type="Pfam" id="PF24178">
    <property type="entry name" value="Subterisin"/>
    <property type="match status" value="1"/>
</dbReference>
<accession>A0A916TT36</accession>
<dbReference type="InterPro" id="IPR049805">
    <property type="entry name" value="Lasso_benenodin"/>
</dbReference>
<sequence>MERETHDEVIEIGKASVETLGASGIPVDENLGQFQAGLSDD</sequence>
<comment type="caution">
    <text evidence="1">The sequence shown here is derived from an EMBL/GenBank/DDBJ whole genome shotgun (WGS) entry which is preliminary data.</text>
</comment>
<dbReference type="RefSeq" id="WP_188771828.1">
    <property type="nucleotide sequence ID" value="NZ_BMHK01000015.1"/>
</dbReference>
<evidence type="ECO:0000313" key="2">
    <source>
        <dbReference type="Proteomes" id="UP000608154"/>
    </source>
</evidence>
<organism evidence="1 2">
    <name type="scientific">Novosphingobium endophyticum</name>
    <dbReference type="NCBI Taxonomy" id="1955250"/>
    <lineage>
        <taxon>Bacteria</taxon>
        <taxon>Pseudomonadati</taxon>
        <taxon>Pseudomonadota</taxon>
        <taxon>Alphaproteobacteria</taxon>
        <taxon>Sphingomonadales</taxon>
        <taxon>Sphingomonadaceae</taxon>
        <taxon>Novosphingobium</taxon>
    </lineage>
</organism>
<name>A0A916TT36_9SPHN</name>
<dbReference type="NCBIfam" id="NF033522">
    <property type="entry name" value="lasso_benenodin"/>
    <property type="match status" value="1"/>
</dbReference>
<gene>
    <name evidence="1" type="ORF">GCM10011494_24500</name>
</gene>
<evidence type="ECO:0008006" key="3">
    <source>
        <dbReference type="Google" id="ProtNLM"/>
    </source>
</evidence>
<evidence type="ECO:0000313" key="1">
    <source>
        <dbReference type="EMBL" id="GGC05044.1"/>
    </source>
</evidence>
<dbReference type="EMBL" id="BMHK01000015">
    <property type="protein sequence ID" value="GGC05044.1"/>
    <property type="molecule type" value="Genomic_DNA"/>
</dbReference>
<dbReference type="Proteomes" id="UP000608154">
    <property type="component" value="Unassembled WGS sequence"/>
</dbReference>
<reference evidence="1" key="1">
    <citation type="journal article" date="2014" name="Int. J. Syst. Evol. Microbiol.">
        <title>Complete genome sequence of Corynebacterium casei LMG S-19264T (=DSM 44701T), isolated from a smear-ripened cheese.</title>
        <authorList>
            <consortium name="US DOE Joint Genome Institute (JGI-PGF)"/>
            <person name="Walter F."/>
            <person name="Albersmeier A."/>
            <person name="Kalinowski J."/>
            <person name="Ruckert C."/>
        </authorList>
    </citation>
    <scope>NUCLEOTIDE SEQUENCE</scope>
    <source>
        <strain evidence="1">CGMCC 1.15095</strain>
    </source>
</reference>